<dbReference type="EMBL" id="HBEZ01017103">
    <property type="protein sequence ID" value="CAD8631789.1"/>
    <property type="molecule type" value="Transcribed_RNA"/>
</dbReference>
<proteinExistence type="predicted"/>
<reference evidence="1" key="1">
    <citation type="submission" date="2021-01" db="EMBL/GenBank/DDBJ databases">
        <authorList>
            <person name="Corre E."/>
            <person name="Pelletier E."/>
            <person name="Niang G."/>
            <person name="Scheremetjew M."/>
            <person name="Finn R."/>
            <person name="Kale V."/>
            <person name="Holt S."/>
            <person name="Cochrane G."/>
            <person name="Meng A."/>
            <person name="Brown T."/>
            <person name="Cohen L."/>
        </authorList>
    </citation>
    <scope>NUCLEOTIDE SEQUENCE</scope>
    <source>
        <strain evidence="1">CCAP979/52</strain>
    </source>
</reference>
<gene>
    <name evidence="1" type="ORF">CCUR1050_LOCUS9469</name>
</gene>
<accession>A0A7S0M5B3</accession>
<evidence type="ECO:0000313" key="1">
    <source>
        <dbReference type="EMBL" id="CAD8631789.1"/>
    </source>
</evidence>
<name>A0A7S0M5B3_9CRYP</name>
<protein>
    <submittedName>
        <fullName evidence="1">Uncharacterized protein</fullName>
    </submittedName>
</protein>
<sequence>MGLMKAFRWPILIADDARQLGLMKAFPDWALNTGEMSAAKGQGQDGEWRSDRGPPYVRAMTMWAGDGVDQKGSGNLIRRLLGIKVAFRSGQWAGNSFLTSFDGPQFRYLYRNVHSTLVVPPLETGGGPLLGWNAIHRLFLYLNRGDNTLIIAGGPASALFINANAITADGGYDLDPKWAPGPYERQPGADGTPFANCAVTLPGPGTEVHGVTVASLPRDAISLYEAGDVSVAFVIPTGEGRIVYLGYDFSEPIVAWVHALLAAEQLASS</sequence>
<dbReference type="AlphaFoldDB" id="A0A7S0M5B3"/>
<organism evidence="1">
    <name type="scientific">Cryptomonas curvata</name>
    <dbReference type="NCBI Taxonomy" id="233186"/>
    <lineage>
        <taxon>Eukaryota</taxon>
        <taxon>Cryptophyceae</taxon>
        <taxon>Cryptomonadales</taxon>
        <taxon>Cryptomonadaceae</taxon>
        <taxon>Cryptomonas</taxon>
    </lineage>
</organism>